<dbReference type="Gene3D" id="1.10.357.10">
    <property type="entry name" value="Tetracycline Repressor, domain 2"/>
    <property type="match status" value="1"/>
</dbReference>
<evidence type="ECO:0000256" key="2">
    <source>
        <dbReference type="PROSITE-ProRule" id="PRU00335"/>
    </source>
</evidence>
<sequence>MSQKEITKNNLIEAFWDIYKEKPLSKITVQEITDKAGYNRGTFYTYFKDINEIQQLLKENLIPTKDMILGPLMMLDKNSGNIFETLDRTNDYVKEHSEKIAVLIGPEGDPSFVHEFKMRIRMIIMDYVYELKVKEPEKIEYIIEYQLSALIGMFQLWLEKNESMDENVLADFVEEVSNQGVTTMMTSMLNNKN</sequence>
<evidence type="ECO:0000256" key="1">
    <source>
        <dbReference type="ARBA" id="ARBA00023125"/>
    </source>
</evidence>
<dbReference type="Pfam" id="PF00440">
    <property type="entry name" value="TetR_N"/>
    <property type="match status" value="1"/>
</dbReference>
<dbReference type="Proteomes" id="UP000257076">
    <property type="component" value="Unassembled WGS sequence"/>
</dbReference>
<protein>
    <submittedName>
        <fullName evidence="4">TetR family transcriptional regulator</fullName>
    </submittedName>
</protein>
<gene>
    <name evidence="4" type="ORF">DFR63_1213</name>
</gene>
<dbReference type="GO" id="GO:0003677">
    <property type="term" value="F:DNA binding"/>
    <property type="evidence" value="ECO:0007669"/>
    <property type="project" value="UniProtKB-UniRule"/>
</dbReference>
<proteinExistence type="predicted"/>
<dbReference type="InterPro" id="IPR050624">
    <property type="entry name" value="HTH-type_Tx_Regulator"/>
</dbReference>
<dbReference type="EMBL" id="QUMW01000010">
    <property type="protein sequence ID" value="REG24902.1"/>
    <property type="molecule type" value="Genomic_DNA"/>
</dbReference>
<dbReference type="SUPFAM" id="SSF46689">
    <property type="entry name" value="Homeodomain-like"/>
    <property type="match status" value="1"/>
</dbReference>
<dbReference type="PANTHER" id="PTHR43479:SF11">
    <property type="entry name" value="ACREF_ENVCD OPERON REPRESSOR-RELATED"/>
    <property type="match status" value="1"/>
</dbReference>
<reference evidence="4 5" key="1">
    <citation type="submission" date="2018-08" db="EMBL/GenBank/DDBJ databases">
        <title>Genomic Encyclopedia of Type Strains, Phase IV (KMG-IV): sequencing the most valuable type-strain genomes for metagenomic binning, comparative biology and taxonomic classification.</title>
        <authorList>
            <person name="Goeker M."/>
        </authorList>
    </citation>
    <scope>NUCLEOTIDE SEQUENCE [LARGE SCALE GENOMIC DNA]</scope>
    <source>
        <strain evidence="4 5">DSM 17274</strain>
    </source>
</reference>
<keyword evidence="1 2" id="KW-0238">DNA-binding</keyword>
<feature type="DNA-binding region" description="H-T-H motif" evidence="2">
    <location>
        <begin position="28"/>
        <end position="47"/>
    </location>
</feature>
<dbReference type="InterPro" id="IPR039532">
    <property type="entry name" value="TetR_C_Firmicutes"/>
</dbReference>
<name>A0A3E0B1E9_9STAP</name>
<dbReference type="PROSITE" id="PS50977">
    <property type="entry name" value="HTH_TETR_2"/>
    <property type="match status" value="1"/>
</dbReference>
<comment type="caution">
    <text evidence="4">The sequence shown here is derived from an EMBL/GenBank/DDBJ whole genome shotgun (WGS) entry which is preliminary data.</text>
</comment>
<evidence type="ECO:0000313" key="4">
    <source>
        <dbReference type="EMBL" id="REG24902.1"/>
    </source>
</evidence>
<dbReference type="InterPro" id="IPR001647">
    <property type="entry name" value="HTH_TetR"/>
</dbReference>
<organism evidence="4 5">
    <name type="scientific">Jeotgalicoccus halotolerans</name>
    <dbReference type="NCBI Taxonomy" id="157227"/>
    <lineage>
        <taxon>Bacteria</taxon>
        <taxon>Bacillati</taxon>
        <taxon>Bacillota</taxon>
        <taxon>Bacilli</taxon>
        <taxon>Bacillales</taxon>
        <taxon>Staphylococcaceae</taxon>
        <taxon>Jeotgalicoccus</taxon>
    </lineage>
</organism>
<evidence type="ECO:0000259" key="3">
    <source>
        <dbReference type="PROSITE" id="PS50977"/>
    </source>
</evidence>
<dbReference type="RefSeq" id="WP_115885028.1">
    <property type="nucleotide sequence ID" value="NZ_CBCSHX010000002.1"/>
</dbReference>
<dbReference type="OrthoDB" id="9810250at2"/>
<dbReference type="Pfam" id="PF14278">
    <property type="entry name" value="TetR_C_8"/>
    <property type="match status" value="1"/>
</dbReference>
<keyword evidence="5" id="KW-1185">Reference proteome</keyword>
<dbReference type="PANTHER" id="PTHR43479">
    <property type="entry name" value="ACREF/ENVCD OPERON REPRESSOR-RELATED"/>
    <property type="match status" value="1"/>
</dbReference>
<dbReference type="AlphaFoldDB" id="A0A3E0B1E9"/>
<evidence type="ECO:0000313" key="5">
    <source>
        <dbReference type="Proteomes" id="UP000257076"/>
    </source>
</evidence>
<dbReference type="InterPro" id="IPR009057">
    <property type="entry name" value="Homeodomain-like_sf"/>
</dbReference>
<accession>A0A3E0B1E9</accession>
<feature type="domain" description="HTH tetR-type" evidence="3">
    <location>
        <begin position="5"/>
        <end position="65"/>
    </location>
</feature>